<dbReference type="InterPro" id="IPR050090">
    <property type="entry name" value="Tyrosine_recombinase_XerCD"/>
</dbReference>
<dbReference type="EMBL" id="CP036433">
    <property type="protein sequence ID" value="QDU98629.1"/>
    <property type="molecule type" value="Genomic_DNA"/>
</dbReference>
<name>A0A518E3G6_9BACT</name>
<evidence type="ECO:0000256" key="2">
    <source>
        <dbReference type="ARBA" id="ARBA00022908"/>
    </source>
</evidence>
<keyword evidence="4" id="KW-0233">DNA recombination</keyword>
<evidence type="ECO:0000259" key="7">
    <source>
        <dbReference type="PROSITE" id="PS51900"/>
    </source>
</evidence>
<organism evidence="8 9">
    <name type="scientific">Lignipirellula cremea</name>
    <dbReference type="NCBI Taxonomy" id="2528010"/>
    <lineage>
        <taxon>Bacteria</taxon>
        <taxon>Pseudomonadati</taxon>
        <taxon>Planctomycetota</taxon>
        <taxon>Planctomycetia</taxon>
        <taxon>Pirellulales</taxon>
        <taxon>Pirellulaceae</taxon>
        <taxon>Lignipirellula</taxon>
    </lineage>
</organism>
<dbReference type="PANTHER" id="PTHR30349">
    <property type="entry name" value="PHAGE INTEGRASE-RELATED"/>
    <property type="match status" value="1"/>
</dbReference>
<dbReference type="OrthoDB" id="212062at2"/>
<dbReference type="Gene3D" id="1.10.150.130">
    <property type="match status" value="1"/>
</dbReference>
<evidence type="ECO:0000313" key="9">
    <source>
        <dbReference type="Proteomes" id="UP000317648"/>
    </source>
</evidence>
<keyword evidence="9" id="KW-1185">Reference proteome</keyword>
<dbReference type="GO" id="GO:0015074">
    <property type="term" value="P:DNA integration"/>
    <property type="evidence" value="ECO:0007669"/>
    <property type="project" value="UniProtKB-KW"/>
</dbReference>
<evidence type="ECO:0000259" key="6">
    <source>
        <dbReference type="PROSITE" id="PS51898"/>
    </source>
</evidence>
<evidence type="ECO:0000256" key="4">
    <source>
        <dbReference type="ARBA" id="ARBA00023172"/>
    </source>
</evidence>
<dbReference type="KEGG" id="lcre:Pla8534_65000"/>
<feature type="domain" description="Tyr recombinase" evidence="6">
    <location>
        <begin position="200"/>
        <end position="374"/>
    </location>
</feature>
<dbReference type="InterPro" id="IPR002104">
    <property type="entry name" value="Integrase_catalytic"/>
</dbReference>
<keyword evidence="3 5" id="KW-0238">DNA-binding</keyword>
<dbReference type="InterPro" id="IPR013762">
    <property type="entry name" value="Integrase-like_cat_sf"/>
</dbReference>
<dbReference type="SUPFAM" id="SSF56349">
    <property type="entry name" value="DNA breaking-rejoining enzymes"/>
    <property type="match status" value="1"/>
</dbReference>
<protein>
    <submittedName>
        <fullName evidence="8">Site-specific tyrosine recombinase XerC</fullName>
    </submittedName>
</protein>
<dbReference type="InterPro" id="IPR010998">
    <property type="entry name" value="Integrase_recombinase_N"/>
</dbReference>
<gene>
    <name evidence="8" type="ORF">Pla8534_65000</name>
</gene>
<evidence type="ECO:0000256" key="1">
    <source>
        <dbReference type="ARBA" id="ARBA00008857"/>
    </source>
</evidence>
<dbReference type="Gene3D" id="1.10.443.10">
    <property type="entry name" value="Intergrase catalytic core"/>
    <property type="match status" value="1"/>
</dbReference>
<dbReference type="Proteomes" id="UP000317648">
    <property type="component" value="Chromosome"/>
</dbReference>
<dbReference type="CDD" id="cd00397">
    <property type="entry name" value="DNA_BRE_C"/>
    <property type="match status" value="1"/>
</dbReference>
<dbReference type="AlphaFoldDB" id="A0A518E3G6"/>
<dbReference type="InterPro" id="IPR044068">
    <property type="entry name" value="CB"/>
</dbReference>
<sequence length="385" mass="43988">MASLELRNKTWAIVFRFGGKKYSRSLMTESEPEAQRRLLNLERMIEDVLNGRVALPDDADVISFLLTDGKLEQPVQVNQKSVAEVFEDYLASLPDGGLEENTLRTIKIHQNHLVRHLGKTPIKAISNLQEYVNARQKDKWRRTKGVGRETIKKELATLSTVWNWARDRGYVTAAFPKKVKLPKAAEKAPFQSWSEAEVTGQWESLYLDINQIGQLLEHVKASSPLFVYTMFVFAAHTGARRSEIIRSRPTDFRNGVVTIHEKKRVKGKASTRAVPMSPLFQEAAKAWLPNADDFTFPQSQLKGSLSDKQFKRAVKDSKWSVITGWHCLRHSFISNLASQGIDQRIIDEFVGHTSEEMRRRYRHLFPSIKRSAIDSVFGGEPRLEK</sequence>
<dbReference type="GO" id="GO:0006310">
    <property type="term" value="P:DNA recombination"/>
    <property type="evidence" value="ECO:0007669"/>
    <property type="project" value="UniProtKB-KW"/>
</dbReference>
<keyword evidence="2" id="KW-0229">DNA integration</keyword>
<proteinExistence type="inferred from homology"/>
<accession>A0A518E3G6</accession>
<evidence type="ECO:0000313" key="8">
    <source>
        <dbReference type="EMBL" id="QDU98629.1"/>
    </source>
</evidence>
<evidence type="ECO:0000256" key="5">
    <source>
        <dbReference type="PROSITE-ProRule" id="PRU01248"/>
    </source>
</evidence>
<feature type="domain" description="Core-binding (CB)" evidence="7">
    <location>
        <begin position="80"/>
        <end position="166"/>
    </location>
</feature>
<evidence type="ECO:0000256" key="3">
    <source>
        <dbReference type="ARBA" id="ARBA00023125"/>
    </source>
</evidence>
<dbReference type="GO" id="GO:0003677">
    <property type="term" value="F:DNA binding"/>
    <property type="evidence" value="ECO:0007669"/>
    <property type="project" value="UniProtKB-UniRule"/>
</dbReference>
<dbReference type="PROSITE" id="PS51900">
    <property type="entry name" value="CB"/>
    <property type="match status" value="1"/>
</dbReference>
<reference evidence="8 9" key="1">
    <citation type="submission" date="2019-02" db="EMBL/GenBank/DDBJ databases">
        <title>Deep-cultivation of Planctomycetes and their phenomic and genomic characterization uncovers novel biology.</title>
        <authorList>
            <person name="Wiegand S."/>
            <person name="Jogler M."/>
            <person name="Boedeker C."/>
            <person name="Pinto D."/>
            <person name="Vollmers J."/>
            <person name="Rivas-Marin E."/>
            <person name="Kohn T."/>
            <person name="Peeters S.H."/>
            <person name="Heuer A."/>
            <person name="Rast P."/>
            <person name="Oberbeckmann S."/>
            <person name="Bunk B."/>
            <person name="Jeske O."/>
            <person name="Meyerdierks A."/>
            <person name="Storesund J.E."/>
            <person name="Kallscheuer N."/>
            <person name="Luecker S."/>
            <person name="Lage O.M."/>
            <person name="Pohl T."/>
            <person name="Merkel B.J."/>
            <person name="Hornburger P."/>
            <person name="Mueller R.-W."/>
            <person name="Bruemmer F."/>
            <person name="Labrenz M."/>
            <person name="Spormann A.M."/>
            <person name="Op den Camp H."/>
            <person name="Overmann J."/>
            <person name="Amann R."/>
            <person name="Jetten M.S.M."/>
            <person name="Mascher T."/>
            <person name="Medema M.H."/>
            <person name="Devos D.P."/>
            <person name="Kaster A.-K."/>
            <person name="Ovreas L."/>
            <person name="Rohde M."/>
            <person name="Galperin M.Y."/>
            <person name="Jogler C."/>
        </authorList>
    </citation>
    <scope>NUCLEOTIDE SEQUENCE [LARGE SCALE GENOMIC DNA]</scope>
    <source>
        <strain evidence="8 9">Pla85_3_4</strain>
    </source>
</reference>
<comment type="similarity">
    <text evidence="1">Belongs to the 'phage' integrase family.</text>
</comment>
<dbReference type="Pfam" id="PF00589">
    <property type="entry name" value="Phage_integrase"/>
    <property type="match status" value="1"/>
</dbReference>
<dbReference type="PROSITE" id="PS51898">
    <property type="entry name" value="TYR_RECOMBINASE"/>
    <property type="match status" value="1"/>
</dbReference>
<dbReference type="PANTHER" id="PTHR30349:SF64">
    <property type="entry name" value="PROPHAGE INTEGRASE INTD-RELATED"/>
    <property type="match status" value="1"/>
</dbReference>
<dbReference type="InterPro" id="IPR011010">
    <property type="entry name" value="DNA_brk_join_enz"/>
</dbReference>